<dbReference type="RefSeq" id="WP_149998400.1">
    <property type="nucleotide sequence ID" value="NZ_VWMU01000286.1"/>
</dbReference>
<organism evidence="2">
    <name type="scientific">Bacteroides salyersiae</name>
    <dbReference type="NCBI Taxonomy" id="291644"/>
    <lineage>
        <taxon>Bacteria</taxon>
        <taxon>Pseudomonadati</taxon>
        <taxon>Bacteroidota</taxon>
        <taxon>Bacteroidia</taxon>
        <taxon>Bacteroidales</taxon>
        <taxon>Bacteroidaceae</taxon>
        <taxon>Bacteroides</taxon>
    </lineage>
</organism>
<evidence type="ECO:0000256" key="1">
    <source>
        <dbReference type="SAM" id="MobiDB-lite"/>
    </source>
</evidence>
<protein>
    <submittedName>
        <fullName evidence="2">Uncharacterized protein</fullName>
    </submittedName>
</protein>
<feature type="non-terminal residue" evidence="2">
    <location>
        <position position="1"/>
    </location>
</feature>
<proteinExistence type="predicted"/>
<evidence type="ECO:0000313" key="2">
    <source>
        <dbReference type="EMBL" id="KAA3708858.1"/>
    </source>
</evidence>
<dbReference type="AlphaFoldDB" id="A0A641MCF7"/>
<reference evidence="2" key="1">
    <citation type="journal article" date="2019" name="Nat. Med.">
        <title>A library of human gut bacterial isolates paired with longitudinal multiomics data enables mechanistic microbiome research.</title>
        <authorList>
            <person name="Poyet M."/>
            <person name="Groussin M."/>
            <person name="Gibbons S.M."/>
            <person name="Avila-Pacheco J."/>
            <person name="Jiang X."/>
            <person name="Kearney S.M."/>
            <person name="Perrotta A.R."/>
            <person name="Berdy B."/>
            <person name="Zhao S."/>
            <person name="Lieberman T.D."/>
            <person name="Swanson P.K."/>
            <person name="Smith M."/>
            <person name="Roesemann S."/>
            <person name="Alexander J.E."/>
            <person name="Rich S.A."/>
            <person name="Livny J."/>
            <person name="Vlamakis H."/>
            <person name="Clish C."/>
            <person name="Bullock K."/>
            <person name="Deik A."/>
            <person name="Scott J."/>
            <person name="Pierce K.A."/>
            <person name="Xavier R.J."/>
            <person name="Alm E.J."/>
        </authorList>
    </citation>
    <scope>NUCLEOTIDE SEQUENCE</scope>
    <source>
        <strain evidence="2">BIOML-A21</strain>
    </source>
</reference>
<name>A0A641MCF7_9BACE</name>
<comment type="caution">
    <text evidence="2">The sequence shown here is derived from an EMBL/GenBank/DDBJ whole genome shotgun (WGS) entry which is preliminary data.</text>
</comment>
<dbReference type="EMBL" id="VWMU01000286">
    <property type="protein sequence ID" value="KAA3708858.1"/>
    <property type="molecule type" value="Genomic_DNA"/>
</dbReference>
<accession>A0A641MCF7</accession>
<feature type="region of interest" description="Disordered" evidence="1">
    <location>
        <begin position="1"/>
        <end position="38"/>
    </location>
</feature>
<gene>
    <name evidence="2" type="ORF">F3F94_19435</name>
</gene>
<sequence>EIARETLLPGNWSTNTLGISSGKKSSKGMPHGDGGRALKKAEKRIKELQEKMKTASTKERKEIQSRINKIIEAAHKKDKGETHWH</sequence>